<dbReference type="InterPro" id="IPR002201">
    <property type="entry name" value="Glyco_trans_9"/>
</dbReference>
<evidence type="ECO:0000313" key="4">
    <source>
        <dbReference type="Proteomes" id="UP000655420"/>
    </source>
</evidence>
<dbReference type="Gene3D" id="1.25.40.10">
    <property type="entry name" value="Tetratricopeptide repeat domain"/>
    <property type="match status" value="1"/>
</dbReference>
<dbReference type="SUPFAM" id="SSF48452">
    <property type="entry name" value="TPR-like"/>
    <property type="match status" value="1"/>
</dbReference>
<dbReference type="InterPro" id="IPR011990">
    <property type="entry name" value="TPR-like_helical_dom_sf"/>
</dbReference>
<evidence type="ECO:0000256" key="1">
    <source>
        <dbReference type="PROSITE-ProRule" id="PRU00339"/>
    </source>
</evidence>
<comment type="caution">
    <text evidence="3">The sequence shown here is derived from an EMBL/GenBank/DDBJ whole genome shotgun (WGS) entry which is preliminary data.</text>
</comment>
<evidence type="ECO:0000313" key="3">
    <source>
        <dbReference type="EMBL" id="MBK0398438.1"/>
    </source>
</evidence>
<sequence>MEKAENGADAQAADPDAEAAAPGASFAQLHQRALDLHRSGKLDEAGAVYRRLLAGAPGNAQVWTNFGALLRRMGRLGPAIAAHRRALALDPGLVGARVNLANALADDAQCAEAEALRRELIAEAPRDPVRLRDLAAVLRAQWRQEEAIALVDGAEQEGWADDTCRLQRGLAQLMLGYWRDGFADFECRYADGEVSLPADVPWPRWQGEAIAGKRLLVLPEQGFGDAIVMSRFLPALCAMGAEVTMLVKPPLRRLFAGLAGIRLTDAARRSDDYDFYTPNMSLPHLVGMAGGIPPAPPLAIPSDSRARARALVAPFGLAFRIGVVWTGSTTFKGNHLRSTGPESFLGLAGVPGVQLFSLYKGPAHEAFLASGMAGLIVDACGADRDFADSAAVMDEMDLMITTDTAVVHVAASLGKPVWNLLSHEGFWLYGKGETTPWYPSMRLWRQQQPGDWDELFARVEAALRAHPGLLERRGHA</sequence>
<evidence type="ECO:0008006" key="5">
    <source>
        <dbReference type="Google" id="ProtNLM"/>
    </source>
</evidence>
<reference evidence="3" key="1">
    <citation type="submission" date="2020-12" db="EMBL/GenBank/DDBJ databases">
        <title>Bacterial taxonomy.</title>
        <authorList>
            <person name="Pan X."/>
        </authorList>
    </citation>
    <scope>NUCLEOTIDE SEQUENCE</scope>
    <source>
        <strain evidence="3">M0105</strain>
    </source>
</reference>
<keyword evidence="1" id="KW-0802">TPR repeat</keyword>
<organism evidence="3 4">
    <name type="scientific">Thermohalobaculum xanthum</name>
    <dbReference type="NCBI Taxonomy" id="2753746"/>
    <lineage>
        <taxon>Bacteria</taxon>
        <taxon>Pseudomonadati</taxon>
        <taxon>Pseudomonadota</taxon>
        <taxon>Alphaproteobacteria</taxon>
        <taxon>Rhodobacterales</taxon>
        <taxon>Paracoccaceae</taxon>
        <taxon>Thermohalobaculum</taxon>
    </lineage>
</organism>
<dbReference type="EMBL" id="JAEHHL010000001">
    <property type="protein sequence ID" value="MBK0398438.1"/>
    <property type="molecule type" value="Genomic_DNA"/>
</dbReference>
<dbReference type="PROSITE" id="PS50005">
    <property type="entry name" value="TPR"/>
    <property type="match status" value="1"/>
</dbReference>
<dbReference type="Gene3D" id="3.40.50.2000">
    <property type="entry name" value="Glycogen Phosphorylase B"/>
    <property type="match status" value="1"/>
</dbReference>
<proteinExistence type="predicted"/>
<dbReference type="SUPFAM" id="SSF53756">
    <property type="entry name" value="UDP-Glycosyltransferase/glycogen phosphorylase"/>
    <property type="match status" value="1"/>
</dbReference>
<dbReference type="PANTHER" id="PTHR44809:SF1">
    <property type="entry name" value="PROTEIN O-MANNOSYL-TRANSFERASE TMTC1"/>
    <property type="match status" value="1"/>
</dbReference>
<dbReference type="SMART" id="SM00028">
    <property type="entry name" value="TPR"/>
    <property type="match status" value="2"/>
</dbReference>
<protein>
    <recommendedName>
        <fullName evidence="5">Tetratricopeptide repeat protein</fullName>
    </recommendedName>
</protein>
<name>A0A8J7M562_9RHOB</name>
<dbReference type="Proteomes" id="UP000655420">
    <property type="component" value="Unassembled WGS sequence"/>
</dbReference>
<feature type="repeat" description="TPR" evidence="1">
    <location>
        <begin position="60"/>
        <end position="93"/>
    </location>
</feature>
<keyword evidence="4" id="KW-1185">Reference proteome</keyword>
<dbReference type="InterPro" id="IPR052943">
    <property type="entry name" value="TMTC_O-mannosyl-trnsfr"/>
</dbReference>
<dbReference type="Pfam" id="PF01075">
    <property type="entry name" value="Glyco_transf_9"/>
    <property type="match status" value="1"/>
</dbReference>
<evidence type="ECO:0000256" key="2">
    <source>
        <dbReference type="SAM" id="MobiDB-lite"/>
    </source>
</evidence>
<dbReference type="AlphaFoldDB" id="A0A8J7M562"/>
<feature type="compositionally biased region" description="Low complexity" evidence="2">
    <location>
        <begin position="7"/>
        <end position="23"/>
    </location>
</feature>
<dbReference type="InterPro" id="IPR019734">
    <property type="entry name" value="TPR_rpt"/>
</dbReference>
<dbReference type="PANTHER" id="PTHR44809">
    <property type="match status" value="1"/>
</dbReference>
<dbReference type="GO" id="GO:0016757">
    <property type="term" value="F:glycosyltransferase activity"/>
    <property type="evidence" value="ECO:0007669"/>
    <property type="project" value="InterPro"/>
</dbReference>
<gene>
    <name evidence="3" type="ORF">H0I76_04495</name>
</gene>
<accession>A0A8J7M562</accession>
<dbReference type="RefSeq" id="WP_200607519.1">
    <property type="nucleotide sequence ID" value="NZ_JAEHHL010000001.1"/>
</dbReference>
<feature type="region of interest" description="Disordered" evidence="2">
    <location>
        <begin position="1"/>
        <end position="23"/>
    </location>
</feature>